<comment type="similarity">
    <text evidence="1 4">Belongs to the peptidase S10 family.</text>
</comment>
<dbReference type="Proteomes" id="UP000703661">
    <property type="component" value="Unassembled WGS sequence"/>
</dbReference>
<evidence type="ECO:0000256" key="1">
    <source>
        <dbReference type="ARBA" id="ARBA00009431"/>
    </source>
</evidence>
<evidence type="ECO:0000313" key="5">
    <source>
        <dbReference type="EMBL" id="KAG0010389.1"/>
    </source>
</evidence>
<dbReference type="AlphaFoldDB" id="A0A9P6MRD0"/>
<comment type="caution">
    <text evidence="5">The sequence shown here is derived from an EMBL/GenBank/DDBJ whole genome shotgun (WGS) entry which is preliminary data.</text>
</comment>
<dbReference type="PANTHER" id="PTHR11802">
    <property type="entry name" value="SERINE PROTEASE FAMILY S10 SERINE CARBOXYPEPTIDASE"/>
    <property type="match status" value="1"/>
</dbReference>
<dbReference type="PANTHER" id="PTHR11802:SF479">
    <property type="entry name" value="CARBOXYPEPTIDASE"/>
    <property type="match status" value="1"/>
</dbReference>
<name>A0A9P6MRD0_9FUNG</name>
<evidence type="ECO:0000256" key="3">
    <source>
        <dbReference type="ARBA" id="ARBA00023180"/>
    </source>
</evidence>
<organism evidence="5 6">
    <name type="scientific">Entomortierella chlamydospora</name>
    <dbReference type="NCBI Taxonomy" id="101097"/>
    <lineage>
        <taxon>Eukaryota</taxon>
        <taxon>Fungi</taxon>
        <taxon>Fungi incertae sedis</taxon>
        <taxon>Mucoromycota</taxon>
        <taxon>Mortierellomycotina</taxon>
        <taxon>Mortierellomycetes</taxon>
        <taxon>Mortierellales</taxon>
        <taxon>Mortierellaceae</taxon>
        <taxon>Entomortierella</taxon>
    </lineage>
</organism>
<evidence type="ECO:0000313" key="6">
    <source>
        <dbReference type="Proteomes" id="UP000703661"/>
    </source>
</evidence>
<gene>
    <name evidence="5" type="primary">KEX1_1</name>
    <name evidence="5" type="ORF">BGZ80_001517</name>
</gene>
<keyword evidence="4" id="KW-0378">Hydrolase</keyword>
<dbReference type="Gene3D" id="3.40.50.1820">
    <property type="entry name" value="alpha/beta hydrolase"/>
    <property type="match status" value="1"/>
</dbReference>
<dbReference type="EMBL" id="JAAAID010001348">
    <property type="protein sequence ID" value="KAG0010389.1"/>
    <property type="molecule type" value="Genomic_DNA"/>
</dbReference>
<sequence>MLVLRSTVAIVAVALLSFGAIVDARPLKRDTDPAPQYRIDTSQLPGLDSGLTALPQWSGNMPVGNDNTLFFWYTQAADPTSNNLIFWHNGGPGCSSMEGLFEENGPYHTDDGGQTWTMNPNSWHNYGHVVYIDQPFGTGFSTDTTSVPNEDFIGDTMVQFYLNFFAAFPGMQSKNMYITGESYAGRYVPYMAKHVLAYNAQNPNSIIPLKAVAIGNAYIDTAPNNNYVDLLPYLQAHPWIYGNSKSWMTSAESIVAQMKTTSGCATAQSDTTVSSTCQRLMNKFYNSQPEPVDYPLPDSCTNYGYPIYYDPYNIGITDCNVAMIDLLLAQAPWEYYLNLPQVQEQIHISGSVSYSDCANINGGIYGADPSVVPKYFIGNLVDQGLNVTLYSGLLDTVVPHTLTEAAISQMTWGGKSGFASSSMTPIYTGSSSTQSGSYHSERGLSYVTIANAGHMVPRDDPLTAEWIISKLVSGTI</sequence>
<dbReference type="Pfam" id="PF00450">
    <property type="entry name" value="Peptidase_S10"/>
    <property type="match status" value="1"/>
</dbReference>
<dbReference type="InterPro" id="IPR018202">
    <property type="entry name" value="Ser_caboxypep_ser_AS"/>
</dbReference>
<feature type="chain" id="PRO_5040531325" description="Carboxypeptidase" evidence="4">
    <location>
        <begin position="25"/>
        <end position="476"/>
    </location>
</feature>
<dbReference type="PROSITE" id="PS00560">
    <property type="entry name" value="CARBOXYPEPT_SER_HIS"/>
    <property type="match status" value="1"/>
</dbReference>
<dbReference type="InterPro" id="IPR029058">
    <property type="entry name" value="AB_hydrolase_fold"/>
</dbReference>
<dbReference type="InterPro" id="IPR001563">
    <property type="entry name" value="Peptidase_S10"/>
</dbReference>
<feature type="signal peptide" evidence="4">
    <location>
        <begin position="1"/>
        <end position="24"/>
    </location>
</feature>
<keyword evidence="2 4" id="KW-0121">Carboxypeptidase</keyword>
<dbReference type="PROSITE" id="PS00131">
    <property type="entry name" value="CARBOXYPEPT_SER_SER"/>
    <property type="match status" value="1"/>
</dbReference>
<evidence type="ECO:0000256" key="4">
    <source>
        <dbReference type="RuleBase" id="RU361156"/>
    </source>
</evidence>
<protein>
    <recommendedName>
        <fullName evidence="4">Carboxypeptidase</fullName>
        <ecNumber evidence="4">3.4.16.-</ecNumber>
    </recommendedName>
</protein>
<keyword evidence="6" id="KW-1185">Reference proteome</keyword>
<keyword evidence="3" id="KW-0325">Glycoprotein</keyword>
<dbReference type="GO" id="GO:0004185">
    <property type="term" value="F:serine-type carboxypeptidase activity"/>
    <property type="evidence" value="ECO:0007669"/>
    <property type="project" value="UniProtKB-UniRule"/>
</dbReference>
<keyword evidence="4" id="KW-0732">Signal</keyword>
<proteinExistence type="inferred from homology"/>
<reference evidence="5" key="1">
    <citation type="journal article" date="2020" name="Fungal Divers.">
        <title>Resolving the Mortierellaceae phylogeny through synthesis of multi-gene phylogenetics and phylogenomics.</title>
        <authorList>
            <person name="Vandepol N."/>
            <person name="Liber J."/>
            <person name="Desiro A."/>
            <person name="Na H."/>
            <person name="Kennedy M."/>
            <person name="Barry K."/>
            <person name="Grigoriev I.V."/>
            <person name="Miller A.N."/>
            <person name="O'Donnell K."/>
            <person name="Stajich J.E."/>
            <person name="Bonito G."/>
        </authorList>
    </citation>
    <scope>NUCLEOTIDE SEQUENCE</scope>
    <source>
        <strain evidence="5">NRRL 2769</strain>
    </source>
</reference>
<evidence type="ECO:0000256" key="2">
    <source>
        <dbReference type="ARBA" id="ARBA00022645"/>
    </source>
</evidence>
<dbReference type="PRINTS" id="PR00724">
    <property type="entry name" value="CRBOXYPTASEC"/>
</dbReference>
<dbReference type="InterPro" id="IPR033124">
    <property type="entry name" value="Ser_caboxypep_his_AS"/>
</dbReference>
<accession>A0A9P6MRD0</accession>
<dbReference type="EC" id="3.4.16.-" evidence="4"/>
<keyword evidence="4 5" id="KW-0645">Protease</keyword>
<dbReference type="SUPFAM" id="SSF53474">
    <property type="entry name" value="alpha/beta-Hydrolases"/>
    <property type="match status" value="1"/>
</dbReference>
<dbReference type="GO" id="GO:0006508">
    <property type="term" value="P:proteolysis"/>
    <property type="evidence" value="ECO:0007669"/>
    <property type="project" value="UniProtKB-KW"/>
</dbReference>